<reference evidence="1" key="1">
    <citation type="submission" date="2018-05" db="EMBL/GenBank/DDBJ databases">
        <authorList>
            <person name="Lanie J.A."/>
            <person name="Ng W.-L."/>
            <person name="Kazmierczak K.M."/>
            <person name="Andrzejewski T.M."/>
            <person name="Davidsen T.M."/>
            <person name="Wayne K.J."/>
            <person name="Tettelin H."/>
            <person name="Glass J.I."/>
            <person name="Rusch D."/>
            <person name="Podicherti R."/>
            <person name="Tsui H.-C.T."/>
            <person name="Winkler M.E."/>
        </authorList>
    </citation>
    <scope>NUCLEOTIDE SEQUENCE</scope>
</reference>
<sequence>VPGEGIGAANAIPDSEVVEFWNRVLNEDLSGVLINSPYFLPDTNKIFIEKFDNYIKSSKLNKLVGLDEYKYRSFVHGSCQAFDSFWMRHNNKRFRCFKGEFFYHQANWKKFYNWCYLED</sequence>
<dbReference type="AlphaFoldDB" id="A0A382CCJ2"/>
<accession>A0A382CCJ2</accession>
<dbReference type="EMBL" id="UINC01033883">
    <property type="protein sequence ID" value="SVB23858.1"/>
    <property type="molecule type" value="Genomic_DNA"/>
</dbReference>
<gene>
    <name evidence="1" type="ORF">METZ01_LOCUS176712</name>
</gene>
<name>A0A382CCJ2_9ZZZZ</name>
<protein>
    <submittedName>
        <fullName evidence="1">Uncharacterized protein</fullName>
    </submittedName>
</protein>
<feature type="non-terminal residue" evidence="1">
    <location>
        <position position="1"/>
    </location>
</feature>
<feature type="non-terminal residue" evidence="1">
    <location>
        <position position="119"/>
    </location>
</feature>
<proteinExistence type="predicted"/>
<evidence type="ECO:0000313" key="1">
    <source>
        <dbReference type="EMBL" id="SVB23858.1"/>
    </source>
</evidence>
<organism evidence="1">
    <name type="scientific">marine metagenome</name>
    <dbReference type="NCBI Taxonomy" id="408172"/>
    <lineage>
        <taxon>unclassified sequences</taxon>
        <taxon>metagenomes</taxon>
        <taxon>ecological metagenomes</taxon>
    </lineage>
</organism>